<gene>
    <name evidence="1" type="ORF">X975_04883</name>
</gene>
<dbReference type="OrthoDB" id="6437025at2759"/>
<protein>
    <submittedName>
        <fullName evidence="1">Uncharacterized protein</fullName>
    </submittedName>
</protein>
<dbReference type="EMBL" id="KK114440">
    <property type="protein sequence ID" value="KFM62449.1"/>
    <property type="molecule type" value="Genomic_DNA"/>
</dbReference>
<evidence type="ECO:0000313" key="1">
    <source>
        <dbReference type="EMBL" id="KFM62449.1"/>
    </source>
</evidence>
<organism evidence="1 2">
    <name type="scientific">Stegodyphus mimosarum</name>
    <name type="common">African social velvet spider</name>
    <dbReference type="NCBI Taxonomy" id="407821"/>
    <lineage>
        <taxon>Eukaryota</taxon>
        <taxon>Metazoa</taxon>
        <taxon>Ecdysozoa</taxon>
        <taxon>Arthropoda</taxon>
        <taxon>Chelicerata</taxon>
        <taxon>Arachnida</taxon>
        <taxon>Araneae</taxon>
        <taxon>Araneomorphae</taxon>
        <taxon>Entelegynae</taxon>
        <taxon>Eresoidea</taxon>
        <taxon>Eresidae</taxon>
        <taxon>Stegodyphus</taxon>
    </lineage>
</organism>
<evidence type="ECO:0000313" key="2">
    <source>
        <dbReference type="Proteomes" id="UP000054359"/>
    </source>
</evidence>
<accession>A0A087TBG0</accession>
<dbReference type="Proteomes" id="UP000054359">
    <property type="component" value="Unassembled WGS sequence"/>
</dbReference>
<sequence length="76" mass="9248">MKKNVSRYSVALPFKHNRDVLGDSREMAYRRFQYLENRLLSMPEIYNQYIQFMKEYFSQGHVEVASNTDRELENKH</sequence>
<dbReference type="AlphaFoldDB" id="A0A087TBG0"/>
<dbReference type="STRING" id="407821.A0A087TBG0"/>
<keyword evidence="2" id="KW-1185">Reference proteome</keyword>
<proteinExistence type="predicted"/>
<reference evidence="1 2" key="1">
    <citation type="submission" date="2013-11" db="EMBL/GenBank/DDBJ databases">
        <title>Genome sequencing of Stegodyphus mimosarum.</title>
        <authorList>
            <person name="Bechsgaard J."/>
        </authorList>
    </citation>
    <scope>NUCLEOTIDE SEQUENCE [LARGE SCALE GENOMIC DNA]</scope>
</reference>
<name>A0A087TBG0_STEMI</name>
<feature type="non-terminal residue" evidence="1">
    <location>
        <position position="76"/>
    </location>
</feature>